<dbReference type="Pfam" id="PF00144">
    <property type="entry name" value="Beta-lactamase"/>
    <property type="match status" value="1"/>
</dbReference>
<dbReference type="PANTHER" id="PTHR46825:SF9">
    <property type="entry name" value="BETA-LACTAMASE-RELATED DOMAIN-CONTAINING PROTEIN"/>
    <property type="match status" value="1"/>
</dbReference>
<dbReference type="AlphaFoldDB" id="A0AAW9S8A3"/>
<reference evidence="3 4" key="1">
    <citation type="submission" date="2024-04" db="EMBL/GenBank/DDBJ databases">
        <title>Novel genus in family Flammeovirgaceae.</title>
        <authorList>
            <person name="Nguyen T.H."/>
            <person name="Vuong T.Q."/>
            <person name="Le H."/>
            <person name="Kim S.-G."/>
        </authorList>
    </citation>
    <scope>NUCLEOTIDE SEQUENCE [LARGE SCALE GENOMIC DNA]</scope>
    <source>
        <strain evidence="3 4">JCM 23209</strain>
    </source>
</reference>
<dbReference type="EMBL" id="JBDKWZ010000006">
    <property type="protein sequence ID" value="MEN7548599.1"/>
    <property type="molecule type" value="Genomic_DNA"/>
</dbReference>
<name>A0AAW9S8A3_9BACT</name>
<sequence length="483" mass="55664">MKIFKALLFLLCILFSISCTNQTKKITSAEVKNEIDNYLSKTMELHHIPGLALAVVEGDKIIYEDYFGKASLENNAQVDKNTLFRIFSATKLITSTGVFQLIQNGQLNLDDKISKYIADLPPPWQDVKIENLLSHSSGLPDIIKYESTLTDKELIGKLSEDNMDFVTGNQFRYNQTNYWLLAQSIEQVTGMPFDNYILKNQFDNSTTGVLFSSNSQEIIPNRATRYFYNGKTQEFEKDTNNSGRRGHSGNGLNITLERFIEWNKKLDDNVLLNNNMKSKMWKPFNFKNQKDNFLYGWGNYRVNGLNSYGFSGGNLAAFRKFVDHKTTIILLSNAYEIPAYDIIINDIARIAIPELKAKNLTMEGEVMNFVINSQFNEATQSFKKLRRENPNSDFDNLKWNINRIGNSYLYGEKNPEKALDAFKFNVEANPNWWVSMASLAEVYEIKKDSLNAIESYKKAILLNEDNEWNYNEQMKNKIEELKN</sequence>
<dbReference type="RefSeq" id="WP_346821378.1">
    <property type="nucleotide sequence ID" value="NZ_JBDKWZ010000006.1"/>
</dbReference>
<organism evidence="3 4">
    <name type="scientific">Rapidithrix thailandica</name>
    <dbReference type="NCBI Taxonomy" id="413964"/>
    <lineage>
        <taxon>Bacteria</taxon>
        <taxon>Pseudomonadati</taxon>
        <taxon>Bacteroidota</taxon>
        <taxon>Cytophagia</taxon>
        <taxon>Cytophagales</taxon>
        <taxon>Flammeovirgaceae</taxon>
        <taxon>Rapidithrix</taxon>
    </lineage>
</organism>
<evidence type="ECO:0000259" key="2">
    <source>
        <dbReference type="Pfam" id="PF00144"/>
    </source>
</evidence>
<dbReference type="InterPro" id="IPR001466">
    <property type="entry name" value="Beta-lactam-related"/>
</dbReference>
<feature type="chain" id="PRO_5043611873" evidence="1">
    <location>
        <begin position="22"/>
        <end position="483"/>
    </location>
</feature>
<dbReference type="Gene3D" id="1.25.40.10">
    <property type="entry name" value="Tetratricopeptide repeat domain"/>
    <property type="match status" value="1"/>
</dbReference>
<dbReference type="InterPro" id="IPR012338">
    <property type="entry name" value="Beta-lactam/transpept-like"/>
</dbReference>
<keyword evidence="3" id="KW-0378">Hydrolase</keyword>
<protein>
    <submittedName>
        <fullName evidence="3">Serine hydrolase</fullName>
    </submittedName>
</protein>
<dbReference type="GO" id="GO:0016787">
    <property type="term" value="F:hydrolase activity"/>
    <property type="evidence" value="ECO:0007669"/>
    <property type="project" value="UniProtKB-KW"/>
</dbReference>
<dbReference type="InterPro" id="IPR050491">
    <property type="entry name" value="AmpC-like"/>
</dbReference>
<gene>
    <name evidence="3" type="ORF">AAG747_11800</name>
</gene>
<dbReference type="PROSITE" id="PS51257">
    <property type="entry name" value="PROKAR_LIPOPROTEIN"/>
    <property type="match status" value="1"/>
</dbReference>
<keyword evidence="1" id="KW-0732">Signal</keyword>
<accession>A0AAW9S8A3</accession>
<dbReference type="PANTHER" id="PTHR46825">
    <property type="entry name" value="D-ALANYL-D-ALANINE-CARBOXYPEPTIDASE/ENDOPEPTIDASE AMPH"/>
    <property type="match status" value="1"/>
</dbReference>
<dbReference type="Gene3D" id="3.40.710.10">
    <property type="entry name" value="DD-peptidase/beta-lactamase superfamily"/>
    <property type="match status" value="1"/>
</dbReference>
<comment type="caution">
    <text evidence="3">The sequence shown here is derived from an EMBL/GenBank/DDBJ whole genome shotgun (WGS) entry which is preliminary data.</text>
</comment>
<proteinExistence type="predicted"/>
<evidence type="ECO:0000313" key="3">
    <source>
        <dbReference type="EMBL" id="MEN7548599.1"/>
    </source>
</evidence>
<dbReference type="Proteomes" id="UP001403385">
    <property type="component" value="Unassembled WGS sequence"/>
</dbReference>
<evidence type="ECO:0000256" key="1">
    <source>
        <dbReference type="SAM" id="SignalP"/>
    </source>
</evidence>
<feature type="domain" description="Beta-lactamase-related" evidence="2">
    <location>
        <begin position="36"/>
        <end position="336"/>
    </location>
</feature>
<dbReference type="SUPFAM" id="SSF48452">
    <property type="entry name" value="TPR-like"/>
    <property type="match status" value="1"/>
</dbReference>
<dbReference type="SUPFAM" id="SSF56601">
    <property type="entry name" value="beta-lactamase/transpeptidase-like"/>
    <property type="match status" value="1"/>
</dbReference>
<keyword evidence="4" id="KW-1185">Reference proteome</keyword>
<evidence type="ECO:0000313" key="4">
    <source>
        <dbReference type="Proteomes" id="UP001403385"/>
    </source>
</evidence>
<dbReference type="InterPro" id="IPR011990">
    <property type="entry name" value="TPR-like_helical_dom_sf"/>
</dbReference>
<feature type="signal peptide" evidence="1">
    <location>
        <begin position="1"/>
        <end position="21"/>
    </location>
</feature>